<gene>
    <name evidence="2" type="ORF">GCM10009777_04100</name>
</gene>
<proteinExistence type="predicted"/>
<accession>A0ABN2RTQ0</accession>
<name>A0ABN2RTQ0_9MICO</name>
<dbReference type="InterPro" id="IPR006938">
    <property type="entry name" value="DUF624"/>
</dbReference>
<dbReference type="EMBL" id="BAAAOH010000001">
    <property type="protein sequence ID" value="GAA1974633.1"/>
    <property type="molecule type" value="Genomic_DNA"/>
</dbReference>
<evidence type="ECO:0000313" key="2">
    <source>
        <dbReference type="EMBL" id="GAA1974633.1"/>
    </source>
</evidence>
<organism evidence="2 3">
    <name type="scientific">Microbacterium pumilum</name>
    <dbReference type="NCBI Taxonomy" id="344165"/>
    <lineage>
        <taxon>Bacteria</taxon>
        <taxon>Bacillati</taxon>
        <taxon>Actinomycetota</taxon>
        <taxon>Actinomycetes</taxon>
        <taxon>Micrococcales</taxon>
        <taxon>Microbacteriaceae</taxon>
        <taxon>Microbacterium</taxon>
    </lineage>
</organism>
<feature type="transmembrane region" description="Helical" evidence="1">
    <location>
        <begin position="15"/>
        <end position="48"/>
    </location>
</feature>
<sequence length="201" mass="21832">MRIDPENRVAQGLTGFLAFVALNIIFLLLCIPVITIGAATSALYEVMIRFSDEEKGRPLKDYFPAFRRNFVRATLLSLCLLPPVVLLAFSGVFWFADSSPLAGAAGALALLGATYLFAAFLYGMAQVAYFRVGFGQTLKNALLLPPAEPVRTLGILIFPVTAVCLTIVFPPFVILLLTIGFSVGAYATAFLFRSVFARHQS</sequence>
<evidence type="ECO:0000313" key="3">
    <source>
        <dbReference type="Proteomes" id="UP001500326"/>
    </source>
</evidence>
<keyword evidence="1" id="KW-0812">Transmembrane</keyword>
<keyword evidence="1" id="KW-0472">Membrane</keyword>
<protein>
    <submittedName>
        <fullName evidence="2">YesL family protein</fullName>
    </submittedName>
</protein>
<dbReference type="Pfam" id="PF04854">
    <property type="entry name" value="DUF624"/>
    <property type="match status" value="1"/>
</dbReference>
<feature type="transmembrane region" description="Helical" evidence="1">
    <location>
        <begin position="175"/>
        <end position="196"/>
    </location>
</feature>
<feature type="transmembrane region" description="Helical" evidence="1">
    <location>
        <begin position="101"/>
        <end position="129"/>
    </location>
</feature>
<keyword evidence="1" id="KW-1133">Transmembrane helix</keyword>
<feature type="transmembrane region" description="Helical" evidence="1">
    <location>
        <begin position="69"/>
        <end position="95"/>
    </location>
</feature>
<evidence type="ECO:0000256" key="1">
    <source>
        <dbReference type="SAM" id="Phobius"/>
    </source>
</evidence>
<feature type="transmembrane region" description="Helical" evidence="1">
    <location>
        <begin position="150"/>
        <end position="169"/>
    </location>
</feature>
<dbReference type="Proteomes" id="UP001500326">
    <property type="component" value="Unassembled WGS sequence"/>
</dbReference>
<dbReference type="RefSeq" id="WP_344058044.1">
    <property type="nucleotide sequence ID" value="NZ_BAAAOH010000001.1"/>
</dbReference>
<reference evidence="2 3" key="1">
    <citation type="journal article" date="2019" name="Int. J. Syst. Evol. Microbiol.">
        <title>The Global Catalogue of Microorganisms (GCM) 10K type strain sequencing project: providing services to taxonomists for standard genome sequencing and annotation.</title>
        <authorList>
            <consortium name="The Broad Institute Genomics Platform"/>
            <consortium name="The Broad Institute Genome Sequencing Center for Infectious Disease"/>
            <person name="Wu L."/>
            <person name="Ma J."/>
        </authorList>
    </citation>
    <scope>NUCLEOTIDE SEQUENCE [LARGE SCALE GENOMIC DNA]</scope>
    <source>
        <strain evidence="2 3">JCM 14902</strain>
    </source>
</reference>
<keyword evidence="3" id="KW-1185">Reference proteome</keyword>
<comment type="caution">
    <text evidence="2">The sequence shown here is derived from an EMBL/GenBank/DDBJ whole genome shotgun (WGS) entry which is preliminary data.</text>
</comment>